<keyword evidence="12" id="KW-0648">Protein biosynthesis</keyword>
<gene>
    <name evidence="12" type="ORF">DC041_0003321</name>
</gene>
<dbReference type="Pfam" id="PF02969">
    <property type="entry name" value="TAF"/>
    <property type="match status" value="1"/>
</dbReference>
<comment type="similarity">
    <text evidence="2">Belongs to the TAF6 family.</text>
</comment>
<dbReference type="GO" id="GO:0003713">
    <property type="term" value="F:transcription coactivator activity"/>
    <property type="evidence" value="ECO:0007669"/>
    <property type="project" value="TreeGrafter"/>
</dbReference>
<dbReference type="EMBL" id="QMKO01002032">
    <property type="protein sequence ID" value="RTG85125.1"/>
    <property type="molecule type" value="Genomic_DNA"/>
</dbReference>
<evidence type="ECO:0000256" key="6">
    <source>
        <dbReference type="ARBA" id="ARBA00023163"/>
    </source>
</evidence>
<dbReference type="GO" id="GO:0003743">
    <property type="term" value="F:translation initiation factor activity"/>
    <property type="evidence" value="ECO:0007669"/>
    <property type="project" value="UniProtKB-KW"/>
</dbReference>
<dbReference type="InterPro" id="IPR011442">
    <property type="entry name" value="TAF6_C"/>
</dbReference>
<evidence type="ECO:0000313" key="13">
    <source>
        <dbReference type="Proteomes" id="UP000290809"/>
    </source>
</evidence>
<dbReference type="GO" id="GO:0046695">
    <property type="term" value="C:SLIK (SAGA-like) complex"/>
    <property type="evidence" value="ECO:0007669"/>
    <property type="project" value="InterPro"/>
</dbReference>
<comment type="subunit">
    <text evidence="3">The nucleosome is a histone octamer containing two molecules each of H2A, H2B, H3 and H4 assembled in one H3-H4 heterotetramer and two H2A-H2B heterodimers. The octamer wraps approximately 147 bp of DNA.</text>
</comment>
<evidence type="ECO:0000256" key="9">
    <source>
        <dbReference type="SAM" id="MobiDB-lite"/>
    </source>
</evidence>
<keyword evidence="7" id="KW-0539">Nucleus</keyword>
<evidence type="ECO:0000259" key="10">
    <source>
        <dbReference type="Pfam" id="PF02969"/>
    </source>
</evidence>
<organism evidence="12 13">
    <name type="scientific">Schistosoma bovis</name>
    <name type="common">Blood fluke</name>
    <dbReference type="NCBI Taxonomy" id="6184"/>
    <lineage>
        <taxon>Eukaryota</taxon>
        <taxon>Metazoa</taxon>
        <taxon>Spiralia</taxon>
        <taxon>Lophotrochozoa</taxon>
        <taxon>Platyhelminthes</taxon>
        <taxon>Trematoda</taxon>
        <taxon>Digenea</taxon>
        <taxon>Strigeidida</taxon>
        <taxon>Schistosomatoidea</taxon>
        <taxon>Schistosomatidae</taxon>
        <taxon>Schistosoma</taxon>
    </lineage>
</organism>
<evidence type="ECO:0000259" key="11">
    <source>
        <dbReference type="Pfam" id="PF07571"/>
    </source>
</evidence>
<keyword evidence="13" id="KW-1185">Reference proteome</keyword>
<evidence type="ECO:0000256" key="3">
    <source>
        <dbReference type="ARBA" id="ARBA00011538"/>
    </source>
</evidence>
<evidence type="ECO:0000256" key="5">
    <source>
        <dbReference type="ARBA" id="ARBA00023015"/>
    </source>
</evidence>
<feature type="region of interest" description="Disordered" evidence="9">
    <location>
        <begin position="1"/>
        <end position="25"/>
    </location>
</feature>
<evidence type="ECO:0000256" key="1">
    <source>
        <dbReference type="ARBA" id="ARBA00004123"/>
    </source>
</evidence>
<name>A0A430QBR7_SCHBO</name>
<evidence type="ECO:0000313" key="12">
    <source>
        <dbReference type="EMBL" id="RTG85125.1"/>
    </source>
</evidence>
<feature type="region of interest" description="Disordered" evidence="9">
    <location>
        <begin position="507"/>
        <end position="540"/>
    </location>
</feature>
<dbReference type="Proteomes" id="UP000290809">
    <property type="component" value="Unassembled WGS sequence"/>
</dbReference>
<evidence type="ECO:0000256" key="8">
    <source>
        <dbReference type="ARBA" id="ARBA00040091"/>
    </source>
</evidence>
<dbReference type="CDD" id="cd08050">
    <property type="entry name" value="TAF6C"/>
    <property type="match status" value="1"/>
</dbReference>
<feature type="region of interest" description="Disordered" evidence="9">
    <location>
        <begin position="238"/>
        <end position="262"/>
    </location>
</feature>
<comment type="subcellular location">
    <subcellularLocation>
        <location evidence="1">Nucleus</location>
    </subcellularLocation>
</comment>
<dbReference type="InterPro" id="IPR004823">
    <property type="entry name" value="TAF_TATA-bd_Histone-like_dom"/>
</dbReference>
<dbReference type="STRING" id="6184.A0A430QBR7"/>
<reference evidence="12 13" key="1">
    <citation type="journal article" date="2019" name="PLoS Pathog.">
        <title>Genome sequence of the bovine parasite Schistosoma bovis Tanzania.</title>
        <authorList>
            <person name="Oey H."/>
            <person name="Zakrzewski M."/>
            <person name="Gobert G."/>
            <person name="Gravermann K."/>
            <person name="Stoye J."/>
            <person name="Jones M."/>
            <person name="Mcmanus D."/>
            <person name="Krause L."/>
        </authorList>
    </citation>
    <scope>NUCLEOTIDE SEQUENCE [LARGE SCALE GENOMIC DNA]</scope>
    <source>
        <strain evidence="12 13">TAN1997</strain>
    </source>
</reference>
<dbReference type="FunFam" id="1.25.40.770:FF:000001">
    <property type="entry name" value="Transcription initiation factor TFIID subunit 6"/>
    <property type="match status" value="1"/>
</dbReference>
<dbReference type="AlphaFoldDB" id="A0A430QBR7"/>
<dbReference type="GO" id="GO:0005669">
    <property type="term" value="C:transcription factor TFIID complex"/>
    <property type="evidence" value="ECO:0007669"/>
    <property type="project" value="InterPro"/>
</dbReference>
<dbReference type="Pfam" id="PF07571">
    <property type="entry name" value="TAF6_C"/>
    <property type="match status" value="1"/>
</dbReference>
<dbReference type="GO" id="GO:0000124">
    <property type="term" value="C:SAGA complex"/>
    <property type="evidence" value="ECO:0007669"/>
    <property type="project" value="InterPro"/>
</dbReference>
<evidence type="ECO:0000256" key="7">
    <source>
        <dbReference type="ARBA" id="ARBA00023242"/>
    </source>
</evidence>
<feature type="compositionally biased region" description="Basic and acidic residues" evidence="9">
    <location>
        <begin position="250"/>
        <end position="262"/>
    </location>
</feature>
<feature type="domain" description="TAF6 C-terminal HEAT repeat" evidence="11">
    <location>
        <begin position="296"/>
        <end position="447"/>
    </location>
</feature>
<dbReference type="InterPro" id="IPR046344">
    <property type="entry name" value="TAF6_C_sf"/>
</dbReference>
<proteinExistence type="inferred from homology"/>
<comment type="caution">
    <text evidence="12">The sequence shown here is derived from an EMBL/GenBank/DDBJ whole genome shotgun (WGS) entry which is preliminary data.</text>
</comment>
<keyword evidence="5" id="KW-0805">Transcription regulation</keyword>
<keyword evidence="12" id="KW-0396">Initiation factor</keyword>
<feature type="domain" description="TATA box binding protein associated factor (TAF) histone-like fold" evidence="10">
    <location>
        <begin position="60"/>
        <end position="114"/>
    </location>
</feature>
<sequence>MDSSEKRRLNKLLRKPSSSSLGKALGLRQKLSRNSQKQAKCASVVSEKVPKQEINVDVATLCAEMCGVSNLSQSAANLLQKHLNQIARLLIHEVLRVMEQSRRGVPQASDIDLASVLIGLEASFHNNYFIMKFVWLTDSNVTAHSYCRSPFGTTTANFLPIRTGGRTASSGPGGKVFFIRPDKEIDVKALLLREPAGVVYDVSLVAHWLSVNGKQPTSPQNPPPDFLARMALLNNSFGSHNKQNKRPISHKKDDDISSSVEKHPKIGIHSSNRDKLDLLSGSHPRKVLAVSVERRSHEISQEVMIYFRELTEACVGANETRRHEALDNATLDPGLQPILPHLMTFITEGVRINVTNHNLAILIYLMRLVKALIDNPHISLEPYLHLLVPTVITCVLNRQLCAKPITDNHWALRDFAAKQLVTLCNRHNTSSNELYGRVTRELSRALCNWIDGGSTSNNSTETCMKLSNPNVPIIVKSELSKYTDDEKSDETKLCKYESDRLTNSLTNTTLTTNTTTTSHNNSSSINTTTGNSNTNNNNNGPSLGSAIHSMNTLYGIIVALAEFGAQCLRMMVFPLLSSLCHRLTKLTESNLTLNELNELNTSGSNDLKPTQQHPVLSLSLGVKLLPVDQRSFDFLKVMMTNRIAPLLHDWRIRQGFGVTLEDYRASYECMAECLFVMNQSNTNTITNTNTTTNINSNSLNTNIISITSTTTTATTTNTNTNTSSTQLVVSNPVHNPTTSNVTVMISSISSSAPVNNPTVSTITSNNNNNNVDPSTSTSIIVTSNITTSNVNISNN</sequence>
<dbReference type="PANTHER" id="PTHR10221:SF9">
    <property type="entry name" value="TRANSCRIPTION INITIATION FACTOR TFIID SUBUNIT 6"/>
    <property type="match status" value="1"/>
</dbReference>
<protein>
    <recommendedName>
        <fullName evidence="4">Histone H4</fullName>
    </recommendedName>
    <alternativeName>
        <fullName evidence="8">Transcription initiation factor TFIID subunit 6</fullName>
    </alternativeName>
</protein>
<evidence type="ECO:0000256" key="2">
    <source>
        <dbReference type="ARBA" id="ARBA00007688"/>
    </source>
</evidence>
<keyword evidence="6" id="KW-0804">Transcription</keyword>
<evidence type="ECO:0000256" key="4">
    <source>
        <dbReference type="ARBA" id="ARBA00020836"/>
    </source>
</evidence>
<dbReference type="Gene3D" id="1.25.40.770">
    <property type="entry name" value="TAF6, C-terminal HEAT repeat domain"/>
    <property type="match status" value="1"/>
</dbReference>
<dbReference type="InterPro" id="IPR037796">
    <property type="entry name" value="TAF6"/>
</dbReference>
<dbReference type="GO" id="GO:0051123">
    <property type="term" value="P:RNA polymerase II preinitiation complex assembly"/>
    <property type="evidence" value="ECO:0007669"/>
    <property type="project" value="TreeGrafter"/>
</dbReference>
<dbReference type="PANTHER" id="PTHR10221">
    <property type="entry name" value="TRANSCRIPTION INITIATION FACTOR TFIID SUBUNIT 6"/>
    <property type="match status" value="1"/>
</dbReference>
<accession>A0A430QBR7</accession>
<dbReference type="GO" id="GO:0016251">
    <property type="term" value="F:RNA polymerase II general transcription initiation factor activity"/>
    <property type="evidence" value="ECO:0007669"/>
    <property type="project" value="InterPro"/>
</dbReference>